<reference evidence="1" key="1">
    <citation type="submission" date="2020-12" db="EMBL/GenBank/DDBJ databases">
        <authorList>
            <person name="Huq M.A."/>
        </authorList>
    </citation>
    <scope>NUCLEOTIDE SEQUENCE</scope>
    <source>
        <strain evidence="1">MAHUQ-46</strain>
    </source>
</reference>
<dbReference type="Proteomes" id="UP000640274">
    <property type="component" value="Unassembled WGS sequence"/>
</dbReference>
<proteinExistence type="predicted"/>
<evidence type="ECO:0000313" key="1">
    <source>
        <dbReference type="EMBL" id="MBJ6359989.1"/>
    </source>
</evidence>
<protein>
    <submittedName>
        <fullName evidence="1">Uncharacterized protein</fullName>
    </submittedName>
</protein>
<name>A0A934J1R8_9BACL</name>
<dbReference type="RefSeq" id="WP_199017514.1">
    <property type="nucleotide sequence ID" value="NZ_JAELUP010000003.1"/>
</dbReference>
<gene>
    <name evidence="1" type="ORF">JFN88_01460</name>
</gene>
<accession>A0A934J1R8</accession>
<dbReference type="AlphaFoldDB" id="A0A934J1R8"/>
<sequence>MKKILDVNYPIITSYMTHAPVLAVISQDDKSINWVLSNYLQLSVTSGGGVDFFTPEPPLSCPFLNLQVINRDFLANYSTDPIELIMNAINQDYYLLLLLETSHLSAFQTVGSRPHPVFVHGYCQGSKTVHLADFIRGDNFSLTTASFDELRASWAYFDEQSYWLKGNRLFKLQPNVQYELFYERIIGQISDYAHSRNTLFHLHTLNPELSFGLEPISACLQHSIHCFGAGEPFDRVVFPLVCDHKKLLMTAIRYMEQAGHLEKNRQFSLEYEKLQQRLLALRHVTFKSIISNKRDRASEIQEQVRQWFEDEKKLLLQVLH</sequence>
<dbReference type="EMBL" id="JAELUP010000003">
    <property type="protein sequence ID" value="MBJ6359989.1"/>
    <property type="molecule type" value="Genomic_DNA"/>
</dbReference>
<evidence type="ECO:0000313" key="2">
    <source>
        <dbReference type="Proteomes" id="UP000640274"/>
    </source>
</evidence>
<comment type="caution">
    <text evidence="1">The sequence shown here is derived from an EMBL/GenBank/DDBJ whole genome shotgun (WGS) entry which is preliminary data.</text>
</comment>
<organism evidence="1 2">
    <name type="scientific">Paenibacillus roseus</name>
    <dbReference type="NCBI Taxonomy" id="2798579"/>
    <lineage>
        <taxon>Bacteria</taxon>
        <taxon>Bacillati</taxon>
        <taxon>Bacillota</taxon>
        <taxon>Bacilli</taxon>
        <taxon>Bacillales</taxon>
        <taxon>Paenibacillaceae</taxon>
        <taxon>Paenibacillus</taxon>
    </lineage>
</organism>
<keyword evidence="2" id="KW-1185">Reference proteome</keyword>